<evidence type="ECO:0000313" key="1">
    <source>
        <dbReference type="EMBL" id="OBU01307.1"/>
    </source>
</evidence>
<protein>
    <submittedName>
        <fullName evidence="1">Uncharacterized protein</fullName>
    </submittedName>
</protein>
<organism evidence="1 2">
    <name type="scientific">Pseudogymnoascus verrucosus</name>
    <dbReference type="NCBI Taxonomy" id="342668"/>
    <lineage>
        <taxon>Eukaryota</taxon>
        <taxon>Fungi</taxon>
        <taxon>Dikarya</taxon>
        <taxon>Ascomycota</taxon>
        <taxon>Pezizomycotina</taxon>
        <taxon>Leotiomycetes</taxon>
        <taxon>Thelebolales</taxon>
        <taxon>Thelebolaceae</taxon>
        <taxon>Pseudogymnoascus</taxon>
    </lineage>
</organism>
<reference evidence="2" key="2">
    <citation type="journal article" date="2018" name="Nat. Commun.">
        <title>Extreme sensitivity to ultraviolet light in the fungal pathogen causing white-nose syndrome of bats.</title>
        <authorList>
            <person name="Palmer J.M."/>
            <person name="Drees K.P."/>
            <person name="Foster J.T."/>
            <person name="Lindner D.L."/>
        </authorList>
    </citation>
    <scope>NUCLEOTIDE SEQUENCE [LARGE SCALE GENOMIC DNA]</scope>
    <source>
        <strain evidence="2">UAMH 10579</strain>
    </source>
</reference>
<evidence type="ECO:0000313" key="2">
    <source>
        <dbReference type="Proteomes" id="UP000091956"/>
    </source>
</evidence>
<reference evidence="1 2" key="1">
    <citation type="submission" date="2016-03" db="EMBL/GenBank/DDBJ databases">
        <title>Comparative genomics of Pseudogymnoascus destructans, the fungus causing white-nose syndrome of bats.</title>
        <authorList>
            <person name="Palmer J.M."/>
            <person name="Drees K.P."/>
            <person name="Foster J.T."/>
            <person name="Lindner D.L."/>
        </authorList>
    </citation>
    <scope>NUCLEOTIDE SEQUENCE [LARGE SCALE GENOMIC DNA]</scope>
    <source>
        <strain evidence="1 2">UAMH 10579</strain>
    </source>
</reference>
<gene>
    <name evidence="1" type="ORF">VE01_00293</name>
</gene>
<dbReference type="Proteomes" id="UP000091956">
    <property type="component" value="Unassembled WGS sequence"/>
</dbReference>
<dbReference type="AlphaFoldDB" id="A0A2P2SWS7"/>
<dbReference type="GeneID" id="28833679"/>
<dbReference type="RefSeq" id="XP_018135039.1">
    <property type="nucleotide sequence ID" value="XM_018269825.2"/>
</dbReference>
<accession>A0A2P2SWS7</accession>
<proteinExistence type="predicted"/>
<keyword evidence="2" id="KW-1185">Reference proteome</keyword>
<sequence>MGGNVFTNRLTPRMPPSIYIPTRDRCHAILSQYYTHISTPLEAPEKTSFGDIDILVHGPLTPGIPLKDLGAALNAAAKILPRTENPEANFAIPWPSSVERDEAAETTDALELRDGQSRFIQVDVLALPTPTAFHFLSFTHAHSGLFTLLGPSLRQAGLILTPTSLALRIPSIEAHRRRGSTLPLTSNPSAILDFLGLERERYWTRFESVEGMFEYVASSRLFTTRAREEGEEEEEKVKHRNRRNSRRPLFVRWKEEFLPRVGGEGKYDRLVPSREEVREEAFLTWPPARGLYEAQEREFEAERQLEEVGKLIRDGVPVDVVALGLPLGTRGAAVKGLRRIVVEADETYGVVLPKGVKGDAGWDLEGVERFVREMWMEVGRVGLERGFGRMVEKRQVKEEEGAA</sequence>
<dbReference type="OrthoDB" id="4708870at2759"/>
<dbReference type="STRING" id="342668.A0A2P2SWS7"/>
<dbReference type="EMBL" id="KV460206">
    <property type="protein sequence ID" value="OBU01307.1"/>
    <property type="molecule type" value="Genomic_DNA"/>
</dbReference>
<name>A0A2P2SWS7_9PEZI</name>